<sequence>MQLPAILQGKAGCHCRGFGLITLLGCRILRTTASSSSSFSAAAIMHSLALSPGAHPSYLNSLVPFPADAAARKSKREANTVKKNKEKTDLVMFKAYKS</sequence>
<proteinExistence type="predicted"/>
<dbReference type="EnsemblPlants" id="Bo2g149230.1">
    <property type="protein sequence ID" value="Bo2g149230.1"/>
    <property type="gene ID" value="Bo2g149230"/>
</dbReference>
<evidence type="ECO:0000313" key="2">
    <source>
        <dbReference type="Proteomes" id="UP000032141"/>
    </source>
</evidence>
<organism evidence="1 2">
    <name type="scientific">Brassica oleracea var. oleracea</name>
    <dbReference type="NCBI Taxonomy" id="109376"/>
    <lineage>
        <taxon>Eukaryota</taxon>
        <taxon>Viridiplantae</taxon>
        <taxon>Streptophyta</taxon>
        <taxon>Embryophyta</taxon>
        <taxon>Tracheophyta</taxon>
        <taxon>Spermatophyta</taxon>
        <taxon>Magnoliopsida</taxon>
        <taxon>eudicotyledons</taxon>
        <taxon>Gunneridae</taxon>
        <taxon>Pentapetalae</taxon>
        <taxon>rosids</taxon>
        <taxon>malvids</taxon>
        <taxon>Brassicales</taxon>
        <taxon>Brassicaceae</taxon>
        <taxon>Brassiceae</taxon>
        <taxon>Brassica</taxon>
    </lineage>
</organism>
<dbReference type="AlphaFoldDB" id="A0A0D3AWN3"/>
<dbReference type="Gramene" id="Bo2g149230.1">
    <property type="protein sequence ID" value="Bo2g149230.1"/>
    <property type="gene ID" value="Bo2g149230"/>
</dbReference>
<evidence type="ECO:0000313" key="1">
    <source>
        <dbReference type="EnsemblPlants" id="Bo2g149230.1"/>
    </source>
</evidence>
<dbReference type="HOGENOM" id="CLU_2336547_0_0_1"/>
<protein>
    <submittedName>
        <fullName evidence="1">Uncharacterized protein</fullName>
    </submittedName>
</protein>
<name>A0A0D3AWN3_BRAOL</name>
<reference evidence="1 2" key="1">
    <citation type="journal article" date="2014" name="Genome Biol.">
        <title>Transcriptome and methylome profiling reveals relics of genome dominance in the mesopolyploid Brassica oleracea.</title>
        <authorList>
            <person name="Parkin I.A."/>
            <person name="Koh C."/>
            <person name="Tang H."/>
            <person name="Robinson S.J."/>
            <person name="Kagale S."/>
            <person name="Clarke W.E."/>
            <person name="Town C.D."/>
            <person name="Nixon J."/>
            <person name="Krishnakumar V."/>
            <person name="Bidwell S.L."/>
            <person name="Denoeud F."/>
            <person name="Belcram H."/>
            <person name="Links M.G."/>
            <person name="Just J."/>
            <person name="Clarke C."/>
            <person name="Bender T."/>
            <person name="Huebert T."/>
            <person name="Mason A.S."/>
            <person name="Pires J.C."/>
            <person name="Barker G."/>
            <person name="Moore J."/>
            <person name="Walley P.G."/>
            <person name="Manoli S."/>
            <person name="Batley J."/>
            <person name="Edwards D."/>
            <person name="Nelson M.N."/>
            <person name="Wang X."/>
            <person name="Paterson A.H."/>
            <person name="King G."/>
            <person name="Bancroft I."/>
            <person name="Chalhoub B."/>
            <person name="Sharpe A.G."/>
        </authorList>
    </citation>
    <scope>NUCLEOTIDE SEQUENCE</scope>
    <source>
        <strain evidence="1 2">cv. TO1000</strain>
    </source>
</reference>
<accession>A0A0D3AWN3</accession>
<reference evidence="1" key="2">
    <citation type="submission" date="2015-03" db="UniProtKB">
        <authorList>
            <consortium name="EnsemblPlants"/>
        </authorList>
    </citation>
    <scope>IDENTIFICATION</scope>
</reference>
<keyword evidence="2" id="KW-1185">Reference proteome</keyword>
<dbReference type="Proteomes" id="UP000032141">
    <property type="component" value="Chromosome C2"/>
</dbReference>